<evidence type="ECO:0000313" key="7">
    <source>
        <dbReference type="EMBL" id="WOJ93995.1"/>
    </source>
</evidence>
<feature type="transmembrane region" description="Helical" evidence="5">
    <location>
        <begin position="432"/>
        <end position="452"/>
    </location>
</feature>
<dbReference type="RefSeq" id="WP_407348634.1">
    <property type="nucleotide sequence ID" value="NZ_CP136864.1"/>
</dbReference>
<feature type="transmembrane region" description="Helical" evidence="5">
    <location>
        <begin position="397"/>
        <end position="420"/>
    </location>
</feature>
<organism evidence="7 8">
    <name type="scientific">Congregibacter variabilis</name>
    <dbReference type="NCBI Taxonomy" id="3081200"/>
    <lineage>
        <taxon>Bacteria</taxon>
        <taxon>Pseudomonadati</taxon>
        <taxon>Pseudomonadota</taxon>
        <taxon>Gammaproteobacteria</taxon>
        <taxon>Cellvibrionales</taxon>
        <taxon>Halieaceae</taxon>
        <taxon>Congregibacter</taxon>
    </lineage>
</organism>
<protein>
    <submittedName>
        <fullName evidence="7">ABC transporter permease subunit</fullName>
    </submittedName>
</protein>
<proteinExistence type="inferred from homology"/>
<keyword evidence="4 5" id="KW-0472">Membrane</keyword>
<comment type="subcellular location">
    <subcellularLocation>
        <location evidence="1 5">Cell membrane</location>
        <topology evidence="1 5">Multi-pass membrane protein</topology>
    </subcellularLocation>
</comment>
<feature type="transmembrane region" description="Helical" evidence="5">
    <location>
        <begin position="658"/>
        <end position="678"/>
    </location>
</feature>
<dbReference type="Pfam" id="PF00528">
    <property type="entry name" value="BPD_transp_1"/>
    <property type="match status" value="1"/>
</dbReference>
<sequence>MLESSRQISAARKIRDRLASLAIGAAGGAVIVLILLILAYLLYVALPLAAPAKLQSSSTQELAFDGDLAVMTGDVILKIPDSVSARPGTLLSSGERAAYLSGDVLQVFDLVLPRAQSGSELGEARLRARVSAPDAVLDSMSIDSDAQRLMFSYADKNGLLHAGVLSYSVDQEPLLTRWSRPVGELLGGGLLVDAASGQVLLVNGGSYLRWHPERRGSQVVQQGSLLGVNSKTKLMAWGPDHETLLLVDFDNQLHRFDVARAAMPRLGDPQRMAMDVLWLGSESGRRVTYLVGAGGELVIQVPSSRELLLRQQVPELAGPGHLGIGTDGRFVYRLTKDTLVRVNVQNSFPETGWRSLWLPQWFGGYDEPGQYWHPDGGAIGALSKLSLSPLLYGTFKAALYGMLLAVPLSLGAAVYTGYFLPPRIRNRIKPSIEMLEAFPTVVLGFVAGLWLAPLLLDYLLPILLLPLVLLGLPILLALGHLFLQLLSPRFQRRPPRVALVFVAYLGALVVLMMNGDSLESWLFDESLRDWLWSEWGIAYEQRNALLVGMAMGIAITPVMFSIVEDSIFAVPRSLSDGSLALGATRWQSLSRVVLPAASPAILSALLIGLARGLGETMIVLLATGNTPLMDPGAFSGLRSFSASIVVELPEAGTQSVQFRLLFLAALVLFGLTFILNTIAELFRQRLRYVYAYR</sequence>
<dbReference type="Gene3D" id="1.10.3720.10">
    <property type="entry name" value="MetI-like"/>
    <property type="match status" value="1"/>
</dbReference>
<dbReference type="Proteomes" id="UP001626537">
    <property type="component" value="Chromosome"/>
</dbReference>
<dbReference type="SUPFAM" id="SSF161098">
    <property type="entry name" value="MetI-like"/>
    <property type="match status" value="1"/>
</dbReference>
<evidence type="ECO:0000313" key="8">
    <source>
        <dbReference type="Proteomes" id="UP001626537"/>
    </source>
</evidence>
<accession>A0ABZ0I491</accession>
<name>A0ABZ0I491_9GAMM</name>
<keyword evidence="2 5" id="KW-0812">Transmembrane</keyword>
<feature type="transmembrane region" description="Helical" evidence="5">
    <location>
        <begin position="592"/>
        <end position="610"/>
    </location>
</feature>
<reference evidence="7 8" key="1">
    <citation type="submission" date="2023-10" db="EMBL/GenBank/DDBJ databases">
        <title>Two novel species belonging to the OM43/NOR5 clade.</title>
        <authorList>
            <person name="Park M."/>
        </authorList>
    </citation>
    <scope>NUCLEOTIDE SEQUENCE [LARGE SCALE GENOMIC DNA]</scope>
    <source>
        <strain evidence="7 8">IMCC43200</strain>
    </source>
</reference>
<dbReference type="InterPro" id="IPR000515">
    <property type="entry name" value="MetI-like"/>
</dbReference>
<evidence type="ECO:0000256" key="2">
    <source>
        <dbReference type="ARBA" id="ARBA00022692"/>
    </source>
</evidence>
<feature type="transmembrane region" description="Helical" evidence="5">
    <location>
        <begin position="495"/>
        <end position="513"/>
    </location>
</feature>
<dbReference type="InterPro" id="IPR011044">
    <property type="entry name" value="Quino_amine_DH_bsu"/>
</dbReference>
<dbReference type="CDD" id="cd06261">
    <property type="entry name" value="TM_PBP2"/>
    <property type="match status" value="1"/>
</dbReference>
<evidence type="ECO:0000259" key="6">
    <source>
        <dbReference type="PROSITE" id="PS50928"/>
    </source>
</evidence>
<dbReference type="SUPFAM" id="SSF50969">
    <property type="entry name" value="YVTN repeat-like/Quinoprotein amine dehydrogenase"/>
    <property type="match status" value="1"/>
</dbReference>
<feature type="transmembrane region" description="Helical" evidence="5">
    <location>
        <begin position="21"/>
        <end position="46"/>
    </location>
</feature>
<feature type="transmembrane region" description="Helical" evidence="5">
    <location>
        <begin position="544"/>
        <end position="563"/>
    </location>
</feature>
<evidence type="ECO:0000256" key="5">
    <source>
        <dbReference type="RuleBase" id="RU363032"/>
    </source>
</evidence>
<feature type="transmembrane region" description="Helical" evidence="5">
    <location>
        <begin position="458"/>
        <end position="483"/>
    </location>
</feature>
<evidence type="ECO:0000256" key="3">
    <source>
        <dbReference type="ARBA" id="ARBA00022989"/>
    </source>
</evidence>
<evidence type="ECO:0000256" key="4">
    <source>
        <dbReference type="ARBA" id="ARBA00023136"/>
    </source>
</evidence>
<keyword evidence="3 5" id="KW-1133">Transmembrane helix</keyword>
<dbReference type="PANTHER" id="PTHR42727:SF1">
    <property type="entry name" value="PHOSPHATE TRANSPORT SYSTEM PERMEASE"/>
    <property type="match status" value="1"/>
</dbReference>
<comment type="similarity">
    <text evidence="5">Belongs to the binding-protein-dependent transport system permease family.</text>
</comment>
<dbReference type="PANTHER" id="PTHR42727">
    <property type="entry name" value="PHOSPHATE TRANSPORT SYSTEM PERMEASE PROTEIN"/>
    <property type="match status" value="1"/>
</dbReference>
<feature type="domain" description="ABC transmembrane type-1" evidence="6">
    <location>
        <begin position="391"/>
        <end position="679"/>
    </location>
</feature>
<gene>
    <name evidence="7" type="ORF">R0135_02205</name>
</gene>
<evidence type="ECO:0000256" key="1">
    <source>
        <dbReference type="ARBA" id="ARBA00004651"/>
    </source>
</evidence>
<keyword evidence="8" id="KW-1185">Reference proteome</keyword>
<keyword evidence="5" id="KW-0813">Transport</keyword>
<dbReference type="InterPro" id="IPR035906">
    <property type="entry name" value="MetI-like_sf"/>
</dbReference>
<dbReference type="EMBL" id="CP136864">
    <property type="protein sequence ID" value="WOJ93995.1"/>
    <property type="molecule type" value="Genomic_DNA"/>
</dbReference>
<dbReference type="PROSITE" id="PS50928">
    <property type="entry name" value="ABC_TM1"/>
    <property type="match status" value="1"/>
</dbReference>